<feature type="region of interest" description="Disordered" evidence="1">
    <location>
        <begin position="1"/>
        <end position="46"/>
    </location>
</feature>
<gene>
    <name evidence="2" type="ORF">GSTUAT00003586001</name>
</gene>
<sequence>MPKFKGGQWEDRLKAKNAVKHHAKKRATIVKRRRGDETPKQTPAPQVVQTGEFVSFLCTGNPAASSAITGDEGEEGEGNEPLNAQLVNGYTIFPTLRLSPVLANHLKTKQLLKAPTTI</sequence>
<dbReference type="EMBL" id="LN890996">
    <property type="protein sequence ID" value="CUS12260.1"/>
    <property type="molecule type" value="Genomic_DNA"/>
</dbReference>
<evidence type="ECO:0000256" key="1">
    <source>
        <dbReference type="SAM" id="MobiDB-lite"/>
    </source>
</evidence>
<evidence type="ECO:0000313" key="3">
    <source>
        <dbReference type="Proteomes" id="UP001412239"/>
    </source>
</evidence>
<organism evidence="2 3">
    <name type="scientific">Tuber aestivum</name>
    <name type="common">summer truffle</name>
    <dbReference type="NCBI Taxonomy" id="59557"/>
    <lineage>
        <taxon>Eukaryota</taxon>
        <taxon>Fungi</taxon>
        <taxon>Dikarya</taxon>
        <taxon>Ascomycota</taxon>
        <taxon>Pezizomycotina</taxon>
        <taxon>Pezizomycetes</taxon>
        <taxon>Pezizales</taxon>
        <taxon>Tuberaceae</taxon>
        <taxon>Tuber</taxon>
    </lineage>
</organism>
<dbReference type="Proteomes" id="UP001412239">
    <property type="component" value="Unassembled WGS sequence"/>
</dbReference>
<accession>A0A292Q0M1</accession>
<feature type="compositionally biased region" description="Basic residues" evidence="1">
    <location>
        <begin position="15"/>
        <end position="33"/>
    </location>
</feature>
<protein>
    <submittedName>
        <fullName evidence="2">Uncharacterized protein</fullName>
    </submittedName>
</protein>
<keyword evidence="3" id="KW-1185">Reference proteome</keyword>
<proteinExistence type="predicted"/>
<evidence type="ECO:0000313" key="2">
    <source>
        <dbReference type="EMBL" id="CUS12260.1"/>
    </source>
</evidence>
<name>A0A292Q0M1_9PEZI</name>
<dbReference type="AlphaFoldDB" id="A0A292Q0M1"/>
<reference evidence="2" key="1">
    <citation type="submission" date="2015-10" db="EMBL/GenBank/DDBJ databases">
        <authorList>
            <person name="Regsiter A."/>
            <person name="william w."/>
        </authorList>
    </citation>
    <scope>NUCLEOTIDE SEQUENCE</scope>
    <source>
        <strain evidence="2">Montdore</strain>
    </source>
</reference>